<dbReference type="InterPro" id="IPR012337">
    <property type="entry name" value="RNaseH-like_sf"/>
</dbReference>
<dbReference type="Pfam" id="PF17921">
    <property type="entry name" value="Integrase_H2C2"/>
    <property type="match status" value="1"/>
</dbReference>
<evidence type="ECO:0000313" key="3">
    <source>
        <dbReference type="Proteomes" id="UP000007800"/>
    </source>
</evidence>
<dbReference type="InterPro" id="IPR001584">
    <property type="entry name" value="Integrase_cat-core"/>
</dbReference>
<keyword evidence="3" id="KW-1185">Reference proteome</keyword>
<gene>
    <name evidence="2" type="ORF">Pmar_PMAR009773</name>
</gene>
<dbReference type="GO" id="GO:0003676">
    <property type="term" value="F:nucleic acid binding"/>
    <property type="evidence" value="ECO:0007669"/>
    <property type="project" value="InterPro"/>
</dbReference>
<dbReference type="EMBL" id="GG684148">
    <property type="protein sequence ID" value="EER01374.1"/>
    <property type="molecule type" value="Genomic_DNA"/>
</dbReference>
<dbReference type="InterPro" id="IPR041588">
    <property type="entry name" value="Integrase_H2C2"/>
</dbReference>
<name>C5LPG5_PERM5</name>
<dbReference type="InParanoid" id="C5LPG5"/>
<evidence type="ECO:0000313" key="2">
    <source>
        <dbReference type="EMBL" id="EER01374.1"/>
    </source>
</evidence>
<dbReference type="Pfam" id="PF00665">
    <property type="entry name" value="rve"/>
    <property type="match status" value="1"/>
</dbReference>
<evidence type="ECO:0000259" key="1">
    <source>
        <dbReference type="PROSITE" id="PS50994"/>
    </source>
</evidence>
<dbReference type="GeneID" id="9039850"/>
<dbReference type="Gene3D" id="3.30.420.10">
    <property type="entry name" value="Ribonuclease H-like superfamily/Ribonuclease H"/>
    <property type="match status" value="1"/>
</dbReference>
<dbReference type="RefSeq" id="XP_002768656.1">
    <property type="nucleotide sequence ID" value="XM_002768610.1"/>
</dbReference>
<dbReference type="Proteomes" id="UP000007800">
    <property type="component" value="Unassembled WGS sequence"/>
</dbReference>
<protein>
    <submittedName>
        <fullName evidence="2">Gag/pol/env polyprotein, putative</fullName>
    </submittedName>
</protein>
<sequence length="865" mass="97313">MRSFDVTAVTRLCANLQEIIDMLKEDYHITTAIHHIDGTNNTRADYLSRLVYNIPQLSIPTETHKTNYSRNSQLQLGHVHSIKDDHAIHNMTPSGPTTLGALVLIPEQQCCDPCLILTPNPQTANPNPPPEGTDAVRSVESFAPSVTTPEPTDGLCGICDMGEEDALDEIRDFYRTNGEEHSDLQLLGIPIEKVVKAAQGKISDQSAERLLGGTARGEQIEWTSDVLQFKDYYRGQQRARVLLPTKRLQTWALYHYHDDALTGSHRGASKCIEKISSAGFWWPNMSRETQQFTATCEMCQKGKVTSPTIAPVLLRRRSGARFANIQIDFIGPLGNEDRSPGNWQYMGVIIDQGTRAAMALPCWDMTVRSAIMCLLIWISTYGRPDSCQSDNGPAFASDEWSDFLDAYHIRKRFGTPGVPRHQGSVERVNREIKDAIHVGEAVRDERRMPWWATAILAIGVHNSSPLRDLPTSTPSELALGSDHATLLRGIEDASFTKDSPAETITLDRWQSLYEHINTIYGLYTHLRDERSVIEEYRSLLSAGQRDLTVFQPGDQVLLVGLNHKGSRVVIGEYSIISRAPHNRFMYYLEGLKGLYPTSRLVPRKINPIRAILDSEAKPQRSSLARALGSPPPESIRFPDLTAGDWLICEWRYAPRMTDDDSERPFWQYFVCEVSPHQRGLDRSTTIRVVGLDLSPRTNRWLLTKGKEKQIWQIKKDEFFVGFKPTKSRRIPASITKWLEARGSSPIERTPSTRRTSELTRPIVSRTEKMVSAVHKVPERREFQWLGEHCITLTDSGSTSTAISRVKSRRGMAILVLGESGVCGDFLGVTPAMVDTHLEDGIFIWFAHNDSMFDPANQRNANIVAM</sequence>
<dbReference type="SUPFAM" id="SSF53098">
    <property type="entry name" value="Ribonuclease H-like"/>
    <property type="match status" value="1"/>
</dbReference>
<dbReference type="PROSITE" id="PS50994">
    <property type="entry name" value="INTEGRASE"/>
    <property type="match status" value="1"/>
</dbReference>
<dbReference type="PANTHER" id="PTHR37984:SF5">
    <property type="entry name" value="PROTEIN NYNRIN-LIKE"/>
    <property type="match status" value="1"/>
</dbReference>
<dbReference type="AlphaFoldDB" id="C5LPG5"/>
<dbReference type="Gene3D" id="1.10.340.70">
    <property type="match status" value="1"/>
</dbReference>
<accession>C5LPG5</accession>
<dbReference type="PANTHER" id="PTHR37984">
    <property type="entry name" value="PROTEIN CBG26694"/>
    <property type="match status" value="1"/>
</dbReference>
<organism evidence="3">
    <name type="scientific">Perkinsus marinus (strain ATCC 50983 / TXsc)</name>
    <dbReference type="NCBI Taxonomy" id="423536"/>
    <lineage>
        <taxon>Eukaryota</taxon>
        <taxon>Sar</taxon>
        <taxon>Alveolata</taxon>
        <taxon>Perkinsozoa</taxon>
        <taxon>Perkinsea</taxon>
        <taxon>Perkinsida</taxon>
        <taxon>Perkinsidae</taxon>
        <taxon>Perkinsus</taxon>
    </lineage>
</organism>
<reference evidence="2 3" key="1">
    <citation type="submission" date="2008-07" db="EMBL/GenBank/DDBJ databases">
        <authorList>
            <person name="El-Sayed N."/>
            <person name="Caler E."/>
            <person name="Inman J."/>
            <person name="Amedeo P."/>
            <person name="Hass B."/>
            <person name="Wortman J."/>
        </authorList>
    </citation>
    <scope>NUCLEOTIDE SEQUENCE [LARGE SCALE GENOMIC DNA]</scope>
    <source>
        <strain evidence="3">ATCC 50983 / TXsc</strain>
    </source>
</reference>
<dbReference type="GO" id="GO:0015074">
    <property type="term" value="P:DNA integration"/>
    <property type="evidence" value="ECO:0007669"/>
    <property type="project" value="InterPro"/>
</dbReference>
<feature type="domain" description="Integrase catalytic" evidence="1">
    <location>
        <begin position="307"/>
        <end position="482"/>
    </location>
</feature>
<dbReference type="OrthoDB" id="424186at2759"/>
<proteinExistence type="predicted"/>
<dbReference type="InterPro" id="IPR036397">
    <property type="entry name" value="RNaseH_sf"/>
</dbReference>
<dbReference type="InterPro" id="IPR050951">
    <property type="entry name" value="Retrovirus_Pol_polyprotein"/>
</dbReference>